<reference evidence="2 3" key="1">
    <citation type="submission" date="2024-01" db="EMBL/GenBank/DDBJ databases">
        <title>Genome assemblies of Stephania.</title>
        <authorList>
            <person name="Yang L."/>
        </authorList>
    </citation>
    <scope>NUCLEOTIDE SEQUENCE [LARGE SCALE GENOMIC DNA]</scope>
    <source>
        <strain evidence="2">QJT</strain>
        <tissue evidence="2">Leaf</tissue>
    </source>
</reference>
<accession>A0AAP0NIR5</accession>
<dbReference type="Proteomes" id="UP001417504">
    <property type="component" value="Unassembled WGS sequence"/>
</dbReference>
<dbReference type="PANTHER" id="PTHR31300:SF9">
    <property type="entry name" value="SPINDLE ASSEMBLY ABNORMAL PROTEIN (DUF620)"/>
    <property type="match status" value="1"/>
</dbReference>
<proteinExistence type="predicted"/>
<comment type="caution">
    <text evidence="2">The sequence shown here is derived from an EMBL/GenBank/DDBJ whole genome shotgun (WGS) entry which is preliminary data.</text>
</comment>
<dbReference type="AlphaFoldDB" id="A0AAP0NIR5"/>
<feature type="region of interest" description="Disordered" evidence="1">
    <location>
        <begin position="62"/>
        <end position="90"/>
    </location>
</feature>
<dbReference type="EMBL" id="JBBNAE010000007">
    <property type="protein sequence ID" value="KAK9108818.1"/>
    <property type="molecule type" value="Genomic_DNA"/>
</dbReference>
<evidence type="ECO:0000313" key="3">
    <source>
        <dbReference type="Proteomes" id="UP001417504"/>
    </source>
</evidence>
<gene>
    <name evidence="2" type="ORF">Sjap_016878</name>
</gene>
<sequence>MNGFGGRIYWIETTATDAALENFKLRWELFKVACDQAEEFVESVKQRIGSECLVDEATGSVAGRPRQAATTGAPSIISSSSSLSPSPSSMRKMYPNFDREEGLDTVLEVPIPEEVVESMGSNKTLQLQNMHQWLKNKSCTKLSPSPSTPTASSAELHLLLNVLGSPLIPVQVESDHAISRPVKDGSIEASTAKYITQQYVAATGGQAALNALKSMYVMGMVRMGASEFRSSEEDSGKIKGNGEVGGFVLWQKNPDLWVQELVVSGCKISAGSDGKLSWRQLATQQSHASKGPPRPLRRFFQGLDPKSTANLFLDAVCVGEKIINTDECFILKLDVSPTTLKARSTKNLEIIHHTIWGYFSQRTGLLVKFEDSHLVRMSSNRGGHEQSVFWETSMESMIEDYKYVDAINIAHSGQTKVTLFRYGTGSVSHKRRLEESWRIEERVMRVWEGWGDLVEATGGDGGDVKVRDDMPN</sequence>
<feature type="compositionally biased region" description="Low complexity" evidence="1">
    <location>
        <begin position="74"/>
        <end position="89"/>
    </location>
</feature>
<dbReference type="InterPro" id="IPR006873">
    <property type="entry name" value="DUF620"/>
</dbReference>
<evidence type="ECO:0000256" key="1">
    <source>
        <dbReference type="SAM" id="MobiDB-lite"/>
    </source>
</evidence>
<name>A0AAP0NIR5_9MAGN</name>
<protein>
    <submittedName>
        <fullName evidence="2">Uncharacterized protein</fullName>
    </submittedName>
</protein>
<organism evidence="2 3">
    <name type="scientific">Stephania japonica</name>
    <dbReference type="NCBI Taxonomy" id="461633"/>
    <lineage>
        <taxon>Eukaryota</taxon>
        <taxon>Viridiplantae</taxon>
        <taxon>Streptophyta</taxon>
        <taxon>Embryophyta</taxon>
        <taxon>Tracheophyta</taxon>
        <taxon>Spermatophyta</taxon>
        <taxon>Magnoliopsida</taxon>
        <taxon>Ranunculales</taxon>
        <taxon>Menispermaceae</taxon>
        <taxon>Menispermoideae</taxon>
        <taxon>Cissampelideae</taxon>
        <taxon>Stephania</taxon>
    </lineage>
</organism>
<evidence type="ECO:0000313" key="2">
    <source>
        <dbReference type="EMBL" id="KAK9108818.1"/>
    </source>
</evidence>
<dbReference type="Pfam" id="PF04788">
    <property type="entry name" value="DUF620"/>
    <property type="match status" value="1"/>
</dbReference>
<dbReference type="PANTHER" id="PTHR31300">
    <property type="entry name" value="LIPASE"/>
    <property type="match status" value="1"/>
</dbReference>
<keyword evidence="3" id="KW-1185">Reference proteome</keyword>